<dbReference type="InterPro" id="IPR050951">
    <property type="entry name" value="Retrovirus_Pol_polyprotein"/>
</dbReference>
<dbReference type="InterPro" id="IPR041373">
    <property type="entry name" value="RT_RNaseH"/>
</dbReference>
<keyword evidence="1" id="KW-0808">Transferase</keyword>
<name>A0A5J4NVA0_9TREM</name>
<evidence type="ECO:0000256" key="2">
    <source>
        <dbReference type="ARBA" id="ARBA00022695"/>
    </source>
</evidence>
<evidence type="ECO:0000256" key="3">
    <source>
        <dbReference type="ARBA" id="ARBA00022722"/>
    </source>
</evidence>
<evidence type="ECO:0000313" key="9">
    <source>
        <dbReference type="Proteomes" id="UP000324629"/>
    </source>
</evidence>
<evidence type="ECO:0000256" key="1">
    <source>
        <dbReference type="ARBA" id="ARBA00022679"/>
    </source>
</evidence>
<feature type="domain" description="Reverse transcriptase RNase H-like" evidence="7">
    <location>
        <begin position="381"/>
        <end position="468"/>
    </location>
</feature>
<keyword evidence="6" id="KW-0695">RNA-directed DNA polymerase</keyword>
<dbReference type="InterPro" id="IPR043502">
    <property type="entry name" value="DNA/RNA_pol_sf"/>
</dbReference>
<dbReference type="PANTHER" id="PTHR37984:SF5">
    <property type="entry name" value="PROTEIN NYNRIN-LIKE"/>
    <property type="match status" value="1"/>
</dbReference>
<reference evidence="8 9" key="1">
    <citation type="journal article" date="2019" name="Gigascience">
        <title>Whole-genome sequence of the oriental lung fluke Paragonimus westermani.</title>
        <authorList>
            <person name="Oey H."/>
            <person name="Zakrzewski M."/>
            <person name="Narain K."/>
            <person name="Devi K.R."/>
            <person name="Agatsuma T."/>
            <person name="Nawaratna S."/>
            <person name="Gobert G.N."/>
            <person name="Jones M.K."/>
            <person name="Ragan M.A."/>
            <person name="McManus D.P."/>
            <person name="Krause L."/>
        </authorList>
    </citation>
    <scope>NUCLEOTIDE SEQUENCE [LARGE SCALE GENOMIC DNA]</scope>
    <source>
        <strain evidence="8 9">IND2009</strain>
    </source>
</reference>
<evidence type="ECO:0000256" key="5">
    <source>
        <dbReference type="ARBA" id="ARBA00022801"/>
    </source>
</evidence>
<keyword evidence="5" id="KW-0378">Hydrolase</keyword>
<comment type="caution">
    <text evidence="8">The sequence shown here is derived from an EMBL/GenBank/DDBJ whole genome shotgun (WGS) entry which is preliminary data.</text>
</comment>
<sequence>MILMPVYHPSRCKNSKVFTVELANRDDETRLRPLLRKLGPAEHVLYSNYILPAEPRTLSFADIVEKLKEVFGDICFLFNARFHRLQLVKRDNYYVVTYAGLADRECGLIKLGSLTGGQVRCLVFIYGLQAPSYSDLRSRLLTTIDQQPKTKLTMNDDYGRLINLKRDFAMILNPDRAPCSVLMFSKPQSPTGTSRANHDKPPSACRYCGAWPFHRFCTYRQHRCQKCHMVWHKDGFCSKRLVVWGKSVSVPRFKRHGKPVGRSSSLLATFKVNVAENRKFVSVHINCFRVSLQMYTVSDITIISGALWRKLGSPPVHPSSQTATSACGVAVQPTGQLHRSVSFRAATINETCNVSDSDLNLLGLDWIEQLGLLDLSIRSICNQGVGAVDSHVFPDGSENTIAQASRALSPAEKNYGQIEKEALAVIFAVKKFHKLLTDHKPLLSVYGSTKGISVYSANRLQRWATVLMRCDFSIDYRRKEDFRQADGLSRLINHHQVPEDDTVIAFLSFENNVRRQLNDAIRGILITADDIRNATAENPAIVIVMEYVRSHTLPHQPGQTEAHTEFSAGSLVYAHDYRSTHEEWIDGVVKARRAKLFVEYYSAVYNVASPSWHSVLSLQPLAAVEFSVLDVEDLLLKVNPYSVMGHDMIHPRIPKEAGTRPHKHKLEAYGNQGELLRWTASFLDNRTLRVETRLDLPSPSVIPAGVPQGSLLGPLLFLSYINDLPNNIFSNALLCADDLKIWNVTGFSALQIDLDAIKL</sequence>
<keyword evidence="9" id="KW-1185">Reference proteome</keyword>
<evidence type="ECO:0000256" key="6">
    <source>
        <dbReference type="ARBA" id="ARBA00022918"/>
    </source>
</evidence>
<dbReference type="GO" id="GO:0016787">
    <property type="term" value="F:hydrolase activity"/>
    <property type="evidence" value="ECO:0007669"/>
    <property type="project" value="UniProtKB-KW"/>
</dbReference>
<dbReference type="Pfam" id="PF17917">
    <property type="entry name" value="RT_RNaseH"/>
    <property type="match status" value="1"/>
</dbReference>
<dbReference type="PANTHER" id="PTHR37984">
    <property type="entry name" value="PROTEIN CBG26694"/>
    <property type="match status" value="1"/>
</dbReference>
<dbReference type="Proteomes" id="UP000324629">
    <property type="component" value="Unassembled WGS sequence"/>
</dbReference>
<dbReference type="SUPFAM" id="SSF56672">
    <property type="entry name" value="DNA/RNA polymerases"/>
    <property type="match status" value="1"/>
</dbReference>
<proteinExistence type="predicted"/>
<evidence type="ECO:0000256" key="4">
    <source>
        <dbReference type="ARBA" id="ARBA00022759"/>
    </source>
</evidence>
<evidence type="ECO:0000259" key="7">
    <source>
        <dbReference type="Pfam" id="PF17917"/>
    </source>
</evidence>
<dbReference type="CDD" id="cd09274">
    <property type="entry name" value="RNase_HI_RT_Ty3"/>
    <property type="match status" value="1"/>
</dbReference>
<dbReference type="InterPro" id="IPR021109">
    <property type="entry name" value="Peptidase_aspartic_dom_sf"/>
</dbReference>
<organism evidence="8 9">
    <name type="scientific">Paragonimus westermani</name>
    <dbReference type="NCBI Taxonomy" id="34504"/>
    <lineage>
        <taxon>Eukaryota</taxon>
        <taxon>Metazoa</taxon>
        <taxon>Spiralia</taxon>
        <taxon>Lophotrochozoa</taxon>
        <taxon>Platyhelminthes</taxon>
        <taxon>Trematoda</taxon>
        <taxon>Digenea</taxon>
        <taxon>Plagiorchiida</taxon>
        <taxon>Troglotremata</taxon>
        <taxon>Troglotrematidae</taxon>
        <taxon>Paragonimus</taxon>
    </lineage>
</organism>
<gene>
    <name evidence="8" type="ORF">DEA37_0007508</name>
</gene>
<keyword evidence="4" id="KW-0255">Endonuclease</keyword>
<evidence type="ECO:0000313" key="8">
    <source>
        <dbReference type="EMBL" id="KAA3679627.1"/>
    </source>
</evidence>
<protein>
    <recommendedName>
        <fullName evidence="7">Reverse transcriptase RNase H-like domain-containing protein</fullName>
    </recommendedName>
</protein>
<dbReference type="GO" id="GO:0003964">
    <property type="term" value="F:RNA-directed DNA polymerase activity"/>
    <property type="evidence" value="ECO:0007669"/>
    <property type="project" value="UniProtKB-KW"/>
</dbReference>
<keyword evidence="2" id="KW-0548">Nucleotidyltransferase</keyword>
<dbReference type="EMBL" id="QNGE01000680">
    <property type="protein sequence ID" value="KAA3679627.1"/>
    <property type="molecule type" value="Genomic_DNA"/>
</dbReference>
<dbReference type="SUPFAM" id="SSF50630">
    <property type="entry name" value="Acid proteases"/>
    <property type="match status" value="1"/>
</dbReference>
<dbReference type="AlphaFoldDB" id="A0A5J4NVA0"/>
<keyword evidence="3" id="KW-0540">Nuclease</keyword>
<dbReference type="GO" id="GO:0004519">
    <property type="term" value="F:endonuclease activity"/>
    <property type="evidence" value="ECO:0007669"/>
    <property type="project" value="UniProtKB-KW"/>
</dbReference>
<accession>A0A5J4NVA0</accession>